<dbReference type="PROSITE" id="PS51128">
    <property type="entry name" value="ZF_DKSA_2"/>
    <property type="match status" value="1"/>
</dbReference>
<dbReference type="PANTHER" id="PTHR33823:SF4">
    <property type="entry name" value="GENERAL STRESS PROTEIN 16O"/>
    <property type="match status" value="1"/>
</dbReference>
<evidence type="ECO:0000256" key="4">
    <source>
        <dbReference type="PROSITE-ProRule" id="PRU00510"/>
    </source>
</evidence>
<proteinExistence type="predicted"/>
<name>A0A1X4NNQ3_9RHOB</name>
<gene>
    <name evidence="6" type="ORF">MGEO_05600</name>
</gene>
<evidence type="ECO:0000313" key="7">
    <source>
        <dbReference type="Proteomes" id="UP000193926"/>
    </source>
</evidence>
<accession>A0A1X4NNQ3</accession>
<dbReference type="InterPro" id="IPR020458">
    <property type="entry name" value="Znf_DskA_TraR_CS"/>
</dbReference>
<evidence type="ECO:0000256" key="2">
    <source>
        <dbReference type="ARBA" id="ARBA00022771"/>
    </source>
</evidence>
<keyword evidence="3" id="KW-0862">Zinc</keyword>
<dbReference type="GO" id="GO:0008270">
    <property type="term" value="F:zinc ion binding"/>
    <property type="evidence" value="ECO:0007669"/>
    <property type="project" value="UniProtKB-KW"/>
</dbReference>
<evidence type="ECO:0000259" key="5">
    <source>
        <dbReference type="Pfam" id="PF01258"/>
    </source>
</evidence>
<dbReference type="Pfam" id="PF01258">
    <property type="entry name" value="zf-dskA_traR"/>
    <property type="match status" value="1"/>
</dbReference>
<reference evidence="6 7" key="1">
    <citation type="submission" date="2014-03" db="EMBL/GenBank/DDBJ databases">
        <title>The draft genome sequence of Marivita geojedonensis KCTC 23882.</title>
        <authorList>
            <person name="Lai Q."/>
            <person name="Shao Z."/>
        </authorList>
    </citation>
    <scope>NUCLEOTIDE SEQUENCE [LARGE SCALE GENOMIC DNA]</scope>
    <source>
        <strain evidence="6 7">DPG-138</strain>
    </source>
</reference>
<dbReference type="PROSITE" id="PS01102">
    <property type="entry name" value="ZF_DKSA_1"/>
    <property type="match status" value="1"/>
</dbReference>
<evidence type="ECO:0000256" key="3">
    <source>
        <dbReference type="ARBA" id="ARBA00022833"/>
    </source>
</evidence>
<evidence type="ECO:0000313" key="6">
    <source>
        <dbReference type="EMBL" id="OSQ52176.1"/>
    </source>
</evidence>
<dbReference type="STRING" id="1123756.MGEO_05600"/>
<keyword evidence="2" id="KW-0863">Zinc-finger</keyword>
<keyword evidence="1" id="KW-0479">Metal-binding</keyword>
<dbReference type="InterPro" id="IPR000962">
    <property type="entry name" value="Znf_DskA_TraR"/>
</dbReference>
<dbReference type="Gene3D" id="1.20.120.910">
    <property type="entry name" value="DksA, coiled-coil domain"/>
    <property type="match status" value="1"/>
</dbReference>
<dbReference type="PANTHER" id="PTHR33823">
    <property type="entry name" value="RNA POLYMERASE-BINDING TRANSCRIPTION FACTOR DKSA-RELATED"/>
    <property type="match status" value="1"/>
</dbReference>
<dbReference type="Proteomes" id="UP000193926">
    <property type="component" value="Unassembled WGS sequence"/>
</dbReference>
<dbReference type="SUPFAM" id="SSF57716">
    <property type="entry name" value="Glucocorticoid receptor-like (DNA-binding domain)"/>
    <property type="match status" value="1"/>
</dbReference>
<feature type="zinc finger region" description="dksA C4-type" evidence="4">
    <location>
        <begin position="85"/>
        <end position="109"/>
    </location>
</feature>
<dbReference type="EMBL" id="JFKC01000003">
    <property type="protein sequence ID" value="OSQ52176.1"/>
    <property type="molecule type" value="Genomic_DNA"/>
</dbReference>
<dbReference type="AlphaFoldDB" id="A0A1X4NNQ3"/>
<protein>
    <submittedName>
        <fullName evidence="6">Molecular chaperone DnaK</fullName>
    </submittedName>
</protein>
<feature type="domain" description="Zinc finger DksA/TraR C4-type" evidence="5">
    <location>
        <begin position="80"/>
        <end position="111"/>
    </location>
</feature>
<sequence>MNDADRSRFRALIKDRLTDLDAEDGLGRDGQSVVTLDQQAVGRLSRQDALLSQSMAKATQARRDGLRKALHAALTRIDDGDFGYCEDCGDNIAPKRLELDPTARRCISCASG</sequence>
<keyword evidence="7" id="KW-1185">Reference proteome</keyword>
<comment type="caution">
    <text evidence="6">The sequence shown here is derived from an EMBL/GenBank/DDBJ whole genome shotgun (WGS) entry which is preliminary data.</text>
</comment>
<organism evidence="6 7">
    <name type="scientific">Marivita geojedonensis</name>
    <dbReference type="NCBI Taxonomy" id="1123756"/>
    <lineage>
        <taxon>Bacteria</taxon>
        <taxon>Pseudomonadati</taxon>
        <taxon>Pseudomonadota</taxon>
        <taxon>Alphaproteobacteria</taxon>
        <taxon>Rhodobacterales</taxon>
        <taxon>Roseobacteraceae</taxon>
        <taxon>Marivita</taxon>
    </lineage>
</organism>
<evidence type="ECO:0000256" key="1">
    <source>
        <dbReference type="ARBA" id="ARBA00022723"/>
    </source>
</evidence>